<dbReference type="EMBL" id="JABWPM010000025">
    <property type="protein sequence ID" value="NUY98396.1"/>
    <property type="molecule type" value="Genomic_DNA"/>
</dbReference>
<gene>
    <name evidence="1" type="ORF">HU668_18225</name>
</gene>
<evidence type="ECO:0000313" key="1">
    <source>
        <dbReference type="EMBL" id="NUY98396.1"/>
    </source>
</evidence>
<comment type="caution">
    <text evidence="1">The sequence shown here is derived from an EMBL/GenBank/DDBJ whole genome shotgun (WGS) entry which is preliminary data.</text>
</comment>
<dbReference type="Proteomes" id="UP000566985">
    <property type="component" value="Unassembled WGS sequence"/>
</dbReference>
<protein>
    <submittedName>
        <fullName evidence="1">N4-gp56 family major capsid protein</fullName>
    </submittedName>
</protein>
<dbReference type="GeneID" id="57347079"/>
<accession>A0A7Y6NH59</accession>
<sequence>MSNQYKNPVGGTPSTVGPQIRTDYWYKKSIIDAVKDQYFTPLADVTDMPKNMGKTIKVFQYVPLLDDRNVNDQGIDASGATIANGNLWGSSKDIGAMTGKLPTLTENGGRVNRVGFTRITREGTIHKMGFFTEWTQESVDFDTDDELFGHFSREMVNGAGQMTEAILQYDLLNAAGVVVYGGEATSTATITGEGDTPSVISYDDLMRLALTLDDNRAPKHTKIIAGSRMVDTKTINSARILYCGSEMVPTLRKMKDSFGDPAFIPVNKYADAGTLLNGEIGAIDRFRIVLVPEMYHWAGAGAAATAANPGYRETGDKYDVFPMLVVSGESFTTIGFQTDGKSVKFVINTKMPGKEMVTKEDPYGETGLMSIKWYYGTLIKRPEWIALIKTVAAL</sequence>
<dbReference type="AlphaFoldDB" id="A0A7Y6NH59"/>
<name>A0A7Y6NH59_9GAMM</name>
<reference evidence="1 2" key="1">
    <citation type="submission" date="2020-05" db="EMBL/GenBank/DDBJ databases">
        <title>Whole Genome Sequences of Enterobacteriales Associated with the International Space Station.</title>
        <authorList>
            <person name="Bharadwaj A."/>
            <person name="Daudu R."/>
            <person name="Singh N."/>
            <person name="Wood J."/>
            <person name="Debieu M."/>
            <person name="Mason C."/>
            <person name="Wang C."/>
            <person name="Venkateswaran K."/>
        </authorList>
    </citation>
    <scope>NUCLEOTIDE SEQUENCE [LARGE SCALE GENOMIC DNA]</scope>
    <source>
        <strain evidence="1 2">IF5SW-B1</strain>
    </source>
</reference>
<organism evidence="1 2">
    <name type="scientific">Pantoea brenneri</name>
    <dbReference type="NCBI Taxonomy" id="472694"/>
    <lineage>
        <taxon>Bacteria</taxon>
        <taxon>Pseudomonadati</taxon>
        <taxon>Pseudomonadota</taxon>
        <taxon>Gammaproteobacteria</taxon>
        <taxon>Enterobacterales</taxon>
        <taxon>Erwiniaceae</taxon>
        <taxon>Pantoea</taxon>
    </lineage>
</organism>
<dbReference type="NCBIfam" id="TIGR04387">
    <property type="entry name" value="capsid_maj_N4"/>
    <property type="match status" value="1"/>
</dbReference>
<dbReference type="RefSeq" id="WP_069729509.1">
    <property type="nucleotide sequence ID" value="NZ_JABWPE010000025.1"/>
</dbReference>
<proteinExistence type="predicted"/>
<evidence type="ECO:0000313" key="2">
    <source>
        <dbReference type="Proteomes" id="UP000566985"/>
    </source>
</evidence>